<dbReference type="InterPro" id="IPR045599">
    <property type="entry name" value="DUF6456"/>
</dbReference>
<accession>A0A0B4CZ71</accession>
<feature type="compositionally biased region" description="Pro residues" evidence="1">
    <location>
        <begin position="69"/>
        <end position="79"/>
    </location>
</feature>
<feature type="region of interest" description="Disordered" evidence="1">
    <location>
        <begin position="58"/>
        <end position="82"/>
    </location>
</feature>
<reference evidence="3 4" key="1">
    <citation type="submission" date="2014-12" db="EMBL/GenBank/DDBJ databases">
        <title>Genome sequencing of Brevundimonas nasdae TPW30.</title>
        <authorList>
            <person name="Tan P.W."/>
            <person name="Chan K.-G."/>
        </authorList>
    </citation>
    <scope>NUCLEOTIDE SEQUENCE [LARGE SCALE GENOMIC DNA]</scope>
    <source>
        <strain evidence="3 4">TPW30</strain>
    </source>
</reference>
<name>A0A0B4CZ71_9CAUL</name>
<dbReference type="Pfam" id="PF20057">
    <property type="entry name" value="DUF6456"/>
    <property type="match status" value="1"/>
</dbReference>
<dbReference type="STRING" id="172043.RM53_04640"/>
<evidence type="ECO:0000313" key="4">
    <source>
        <dbReference type="Proteomes" id="UP000031166"/>
    </source>
</evidence>
<dbReference type="AlphaFoldDB" id="A0A0B4CZ71"/>
<feature type="domain" description="DUF6456" evidence="2">
    <location>
        <begin position="101"/>
        <end position="234"/>
    </location>
</feature>
<dbReference type="EMBL" id="JWSY01000005">
    <property type="protein sequence ID" value="KIC59706.1"/>
    <property type="molecule type" value="Genomic_DNA"/>
</dbReference>
<evidence type="ECO:0000256" key="1">
    <source>
        <dbReference type="SAM" id="MobiDB-lite"/>
    </source>
</evidence>
<evidence type="ECO:0000259" key="2">
    <source>
        <dbReference type="Pfam" id="PF20057"/>
    </source>
</evidence>
<comment type="caution">
    <text evidence="3">The sequence shown here is derived from an EMBL/GenBank/DDBJ whole genome shotgun (WGS) entry which is preliminary data.</text>
</comment>
<sequence>MSRLLERARDLMAKPGAWLSAEGGAYALRLSPDRRSRISLTLTEAEFRALIDQPGLRVRPGGGWSGRAPPDPTPSPSPGRPGFVAGERDLMQPDGRMVRARANLGESPIAWLARRKDASGRPWLTPAETAAGERLRREAEQATRGASVTMRWDALPTAGSGTAARMEPTDRALSAARRVEQALTAVGPRLRPILTRICIHGDSLKLAETGLGLRRRQGKTVLKQALQALADHYGIG</sequence>
<proteinExistence type="predicted"/>
<dbReference type="Proteomes" id="UP000031166">
    <property type="component" value="Unassembled WGS sequence"/>
</dbReference>
<gene>
    <name evidence="3" type="ORF">RM53_04640</name>
</gene>
<dbReference type="RefSeq" id="WP_039244700.1">
    <property type="nucleotide sequence ID" value="NZ_JWSY01000005.1"/>
</dbReference>
<protein>
    <recommendedName>
        <fullName evidence="2">DUF6456 domain-containing protein</fullName>
    </recommendedName>
</protein>
<evidence type="ECO:0000313" key="3">
    <source>
        <dbReference type="EMBL" id="KIC59706.1"/>
    </source>
</evidence>
<organism evidence="3 4">
    <name type="scientific">Brevundimonas nasdae</name>
    <dbReference type="NCBI Taxonomy" id="172043"/>
    <lineage>
        <taxon>Bacteria</taxon>
        <taxon>Pseudomonadati</taxon>
        <taxon>Pseudomonadota</taxon>
        <taxon>Alphaproteobacteria</taxon>
        <taxon>Caulobacterales</taxon>
        <taxon>Caulobacteraceae</taxon>
        <taxon>Brevundimonas</taxon>
    </lineage>
</organism>